<dbReference type="InParanoid" id="A0A251UNJ2"/>
<evidence type="ECO:0000313" key="3">
    <source>
        <dbReference type="EMBL" id="OTG24960.1"/>
    </source>
</evidence>
<dbReference type="EMBL" id="CM007894">
    <property type="protein sequence ID" value="OTG24960.1"/>
    <property type="molecule type" value="Genomic_DNA"/>
</dbReference>
<dbReference type="PANTHER" id="PTHR35307:SF6">
    <property type="entry name" value="TRANSMEMBRANE PROTEIN"/>
    <property type="match status" value="1"/>
</dbReference>
<feature type="transmembrane region" description="Helical" evidence="1">
    <location>
        <begin position="180"/>
        <end position="200"/>
    </location>
</feature>
<feature type="transmembrane region" description="Helical" evidence="1">
    <location>
        <begin position="79"/>
        <end position="102"/>
    </location>
</feature>
<accession>A0A251UNJ2</accession>
<sequence length="820" mass="91314">MVCYTTSYTQLLITILNFNVSLDQIICFFPGNMVMDYNETIVYLNLVQNLTNISTSDVNVSKLFDYIEPIYKHELEDSYSVPMVVIGWYIAAASLWCVVSMFVDVVHGFKSNKLWFPCTWFTINAFTLTAIAIAMKLPVDLSGSMPGVVDQVTKLGSMAFMCTMMANLLPCLATMDSKELLANVTALVVLVITLVINVGIQTHTGVIVKKGKEVDRPLESLSSRGNGPRELFEVANLTLGNLTAATKKMEVRVIGSISYVTIARIYVIFLVLLLIIYASSSLAIPKIKNIIQQKYRQAASEDVPSTTSDDDIRQSDTRNFLTVKKLHQQVSNYWIMAGSGSPQFMSACSATTTASGVICILTFIIHAPTIVFAIINEGNRKFGSDYQRSVVVIFIVQSMGVVIGTLAPLSRCVVSRHVKLVFTVEEYWTQMLHDWKNSRISNHGTMSSISLPFRGHKLKVVIKNLKNPILNFCIILQKGVVIVCKRTTFVVAFVLDPVCKITTFVVVFVLDLVCTSKGTRTGNLEQRKYVLQLENEDELADKTLEGLLKSLDLLILKGEKKHPENLMKLITEKSTKGFEGVRKYDKNDHQDCWSLPVVTLTTIAVTLPNIEKVEVKSLLKSVREGLKYVTLVEKNLNATDESIQKVAARLWEDVDLRHKWLGIGWKDIASQVNKTTSQVDTALQVVKLFSEKAKNKINKAVGSQDDDPRFTSICATSMFGVTETIIGEKESNKRLFDELSSRIADIMAACLTNLPQVIAKKCHTSVIEKREASVEAAAILLGETKSIINTLQGPLQDNYLSMTTNDLPSINKWRAHLIEP</sequence>
<feature type="transmembrane region" description="Helical" evidence="1">
    <location>
        <begin position="354"/>
        <end position="375"/>
    </location>
</feature>
<protein>
    <submittedName>
        <fullName evidence="3">Uncharacterized protein</fullName>
    </submittedName>
</protein>
<reference evidence="3" key="2">
    <citation type="submission" date="2017-02" db="EMBL/GenBank/DDBJ databases">
        <title>Sunflower complete genome.</title>
        <authorList>
            <person name="Langlade N."/>
            <person name="Munos S."/>
        </authorList>
    </citation>
    <scope>NUCLEOTIDE SEQUENCE [LARGE SCALE GENOMIC DNA]</scope>
    <source>
        <tissue evidence="3">Leaves</tissue>
    </source>
</reference>
<dbReference type="AlphaFoldDB" id="A0A251UNJ2"/>
<keyword evidence="1" id="KW-0812">Transmembrane</keyword>
<proteinExistence type="predicted"/>
<reference evidence="2 4" key="1">
    <citation type="journal article" date="2017" name="Nature">
        <title>The sunflower genome provides insights into oil metabolism, flowering and Asterid evolution.</title>
        <authorList>
            <person name="Badouin H."/>
            <person name="Gouzy J."/>
            <person name="Grassa C.J."/>
            <person name="Murat F."/>
            <person name="Staton S.E."/>
            <person name="Cottret L."/>
            <person name="Lelandais-Briere C."/>
            <person name="Owens G.L."/>
            <person name="Carrere S."/>
            <person name="Mayjonade B."/>
            <person name="Legrand L."/>
            <person name="Gill N."/>
            <person name="Kane N.C."/>
            <person name="Bowers J.E."/>
            <person name="Hubner S."/>
            <person name="Bellec A."/>
            <person name="Berard A."/>
            <person name="Berges H."/>
            <person name="Blanchet N."/>
            <person name="Boniface M.C."/>
            <person name="Brunel D."/>
            <person name="Catrice O."/>
            <person name="Chaidir N."/>
            <person name="Claudel C."/>
            <person name="Donnadieu C."/>
            <person name="Faraut T."/>
            <person name="Fievet G."/>
            <person name="Helmstetter N."/>
            <person name="King M."/>
            <person name="Knapp S.J."/>
            <person name="Lai Z."/>
            <person name="Le Paslier M.C."/>
            <person name="Lippi Y."/>
            <person name="Lorenzon L."/>
            <person name="Mandel J.R."/>
            <person name="Marage G."/>
            <person name="Marchand G."/>
            <person name="Marquand E."/>
            <person name="Bret-Mestries E."/>
            <person name="Morien E."/>
            <person name="Nambeesan S."/>
            <person name="Nguyen T."/>
            <person name="Pegot-Espagnet P."/>
            <person name="Pouilly N."/>
            <person name="Raftis F."/>
            <person name="Sallet E."/>
            <person name="Schiex T."/>
            <person name="Thomas J."/>
            <person name="Vandecasteele C."/>
            <person name="Vares D."/>
            <person name="Vear F."/>
            <person name="Vautrin S."/>
            <person name="Crespi M."/>
            <person name="Mangin B."/>
            <person name="Burke J.M."/>
            <person name="Salse J."/>
            <person name="Munos S."/>
            <person name="Vincourt P."/>
            <person name="Rieseberg L.H."/>
            <person name="Langlade N.B."/>
        </authorList>
    </citation>
    <scope>NUCLEOTIDE SEQUENCE [LARGE SCALE GENOMIC DNA]</scope>
    <source>
        <strain evidence="4">cv. SF193</strain>
        <tissue evidence="2">Leaves</tissue>
    </source>
</reference>
<name>A0A251UNJ2_HELAN</name>
<feature type="transmembrane region" description="Helical" evidence="1">
    <location>
        <begin position="257"/>
        <end position="278"/>
    </location>
</feature>
<organism evidence="3 4">
    <name type="scientific">Helianthus annuus</name>
    <name type="common">Common sunflower</name>
    <dbReference type="NCBI Taxonomy" id="4232"/>
    <lineage>
        <taxon>Eukaryota</taxon>
        <taxon>Viridiplantae</taxon>
        <taxon>Streptophyta</taxon>
        <taxon>Embryophyta</taxon>
        <taxon>Tracheophyta</taxon>
        <taxon>Spermatophyta</taxon>
        <taxon>Magnoliopsida</taxon>
        <taxon>eudicotyledons</taxon>
        <taxon>Gunneridae</taxon>
        <taxon>Pentapetalae</taxon>
        <taxon>asterids</taxon>
        <taxon>campanulids</taxon>
        <taxon>Asterales</taxon>
        <taxon>Asteraceae</taxon>
        <taxon>Asteroideae</taxon>
        <taxon>Heliantheae alliance</taxon>
        <taxon>Heliantheae</taxon>
        <taxon>Helianthus</taxon>
    </lineage>
</organism>
<evidence type="ECO:0000313" key="2">
    <source>
        <dbReference type="EMBL" id="KAF5805560.1"/>
    </source>
</evidence>
<dbReference type="OrthoDB" id="1915303at2759"/>
<gene>
    <name evidence="3" type="ORF">HannXRQ_Chr05g0142461</name>
    <name evidence="2" type="ORF">HanXRQr2_Chr05g0210791</name>
</gene>
<keyword evidence="1" id="KW-1133">Transmembrane helix</keyword>
<feature type="transmembrane region" description="Helical" evidence="1">
    <location>
        <begin position="155"/>
        <end position="173"/>
    </location>
</feature>
<keyword evidence="4" id="KW-1185">Reference proteome</keyword>
<feature type="transmembrane region" description="Helical" evidence="1">
    <location>
        <begin position="114"/>
        <end position="135"/>
    </location>
</feature>
<keyword evidence="1" id="KW-0472">Membrane</keyword>
<dbReference type="EMBL" id="MNCJ02000320">
    <property type="protein sequence ID" value="KAF5805560.1"/>
    <property type="molecule type" value="Genomic_DNA"/>
</dbReference>
<dbReference type="Gramene" id="mRNA:HanXRQr2_Chr05g0210791">
    <property type="protein sequence ID" value="CDS:HanXRQr2_Chr05g0210791.1"/>
    <property type="gene ID" value="HanXRQr2_Chr05g0210791"/>
</dbReference>
<feature type="transmembrane region" description="Helical" evidence="1">
    <location>
        <begin position="390"/>
        <end position="409"/>
    </location>
</feature>
<dbReference type="PANTHER" id="PTHR35307">
    <property type="entry name" value="PROTEIN, PUTATIVE-RELATED"/>
    <property type="match status" value="1"/>
</dbReference>
<evidence type="ECO:0000313" key="4">
    <source>
        <dbReference type="Proteomes" id="UP000215914"/>
    </source>
</evidence>
<evidence type="ECO:0000256" key="1">
    <source>
        <dbReference type="SAM" id="Phobius"/>
    </source>
</evidence>
<dbReference type="Proteomes" id="UP000215914">
    <property type="component" value="Chromosome 5"/>
</dbReference>
<reference evidence="2" key="3">
    <citation type="submission" date="2020-06" db="EMBL/GenBank/DDBJ databases">
        <title>Helianthus annuus Genome sequencing and assembly Release 2.</title>
        <authorList>
            <person name="Gouzy J."/>
            <person name="Langlade N."/>
            <person name="Munos S."/>
        </authorList>
    </citation>
    <scope>NUCLEOTIDE SEQUENCE</scope>
    <source>
        <tissue evidence="2">Leaves</tissue>
    </source>
</reference>